<protein>
    <recommendedName>
        <fullName evidence="5">CENP-V/GFA domain-containing protein</fullName>
    </recommendedName>
</protein>
<evidence type="ECO:0000256" key="3">
    <source>
        <dbReference type="ARBA" id="ARBA00022833"/>
    </source>
</evidence>
<sequence>MSNPPLAGGCLCDAIRYVSAPPLRFVVCHCRDCQYSSGGAPAHVVVVAEDSLVIERGREKLRSFTSTADSGNSVTRQFCSECGTPIFEHLQMAPAVKLVKVGTIDDASHLKVDVTAWTASAQPWALIDPATELCTHNPTPRAQP</sequence>
<comment type="similarity">
    <text evidence="1">Belongs to the Gfa family.</text>
</comment>
<evidence type="ECO:0000256" key="4">
    <source>
        <dbReference type="ARBA" id="ARBA00023239"/>
    </source>
</evidence>
<keyword evidence="2" id="KW-0479">Metal-binding</keyword>
<name>A0ABX8AH66_9BRAD</name>
<dbReference type="PROSITE" id="PS51891">
    <property type="entry name" value="CENP_V_GFA"/>
    <property type="match status" value="1"/>
</dbReference>
<evidence type="ECO:0000313" key="6">
    <source>
        <dbReference type="EMBL" id="QUS41944.1"/>
    </source>
</evidence>
<reference evidence="6 7" key="1">
    <citation type="submission" date="2019-02" db="EMBL/GenBank/DDBJ databases">
        <title>Emended description of the genus Rhodopseudomonas and description of Rhodopseudomonas albus sp. nov., a non-phototrophic, heavy-metal-tolerant bacterium isolated from garden soil.</title>
        <authorList>
            <person name="Bao Z."/>
            <person name="Cao W.W."/>
            <person name="Sato Y."/>
            <person name="Nishizawa T."/>
            <person name="Zhao J."/>
            <person name="Guo Y."/>
            <person name="Ohta H."/>
        </authorList>
    </citation>
    <scope>NUCLEOTIDE SEQUENCE [LARGE SCALE GENOMIC DNA]</scope>
    <source>
        <strain evidence="6 7">SK50-23</strain>
    </source>
</reference>
<dbReference type="Gene3D" id="3.90.1590.10">
    <property type="entry name" value="glutathione-dependent formaldehyde- activating enzyme (gfa)"/>
    <property type="match status" value="1"/>
</dbReference>
<dbReference type="Pfam" id="PF04828">
    <property type="entry name" value="GFA"/>
    <property type="match status" value="1"/>
</dbReference>
<evidence type="ECO:0000259" key="5">
    <source>
        <dbReference type="PROSITE" id="PS51891"/>
    </source>
</evidence>
<dbReference type="SUPFAM" id="SSF51316">
    <property type="entry name" value="Mss4-like"/>
    <property type="match status" value="1"/>
</dbReference>
<dbReference type="PANTHER" id="PTHR33337:SF40">
    <property type="entry name" value="CENP-V_GFA DOMAIN-CONTAINING PROTEIN-RELATED"/>
    <property type="match status" value="1"/>
</dbReference>
<organism evidence="6 7">
    <name type="scientific">Tardiphaga alba</name>
    <dbReference type="NCBI Taxonomy" id="340268"/>
    <lineage>
        <taxon>Bacteria</taxon>
        <taxon>Pseudomonadati</taxon>
        <taxon>Pseudomonadota</taxon>
        <taxon>Alphaproteobacteria</taxon>
        <taxon>Hyphomicrobiales</taxon>
        <taxon>Nitrobacteraceae</taxon>
        <taxon>Tardiphaga</taxon>
    </lineage>
</organism>
<proteinExistence type="inferred from homology"/>
<keyword evidence="4" id="KW-0456">Lyase</keyword>
<dbReference type="PANTHER" id="PTHR33337">
    <property type="entry name" value="GFA DOMAIN-CONTAINING PROTEIN"/>
    <property type="match status" value="1"/>
</dbReference>
<evidence type="ECO:0000256" key="2">
    <source>
        <dbReference type="ARBA" id="ARBA00022723"/>
    </source>
</evidence>
<keyword evidence="7" id="KW-1185">Reference proteome</keyword>
<evidence type="ECO:0000256" key="1">
    <source>
        <dbReference type="ARBA" id="ARBA00005495"/>
    </source>
</evidence>
<dbReference type="Proteomes" id="UP000682843">
    <property type="component" value="Chromosome"/>
</dbReference>
<dbReference type="InterPro" id="IPR011057">
    <property type="entry name" value="Mss4-like_sf"/>
</dbReference>
<dbReference type="EMBL" id="CP036498">
    <property type="protein sequence ID" value="QUS41944.1"/>
    <property type="molecule type" value="Genomic_DNA"/>
</dbReference>
<dbReference type="InterPro" id="IPR006913">
    <property type="entry name" value="CENP-V/GFA"/>
</dbReference>
<accession>A0ABX8AH66</accession>
<gene>
    <name evidence="6" type="ORF">RPMA_26235</name>
</gene>
<keyword evidence="3" id="KW-0862">Zinc</keyword>
<feature type="domain" description="CENP-V/GFA" evidence="5">
    <location>
        <begin position="6"/>
        <end position="125"/>
    </location>
</feature>
<evidence type="ECO:0000313" key="7">
    <source>
        <dbReference type="Proteomes" id="UP000682843"/>
    </source>
</evidence>